<gene>
    <name evidence="1" type="ORF">McpCs1_16240</name>
</gene>
<organism evidence="1 2">
    <name type="scientific">Methanorbis rubei</name>
    <dbReference type="NCBI Taxonomy" id="3028300"/>
    <lineage>
        <taxon>Archaea</taxon>
        <taxon>Methanobacteriati</taxon>
        <taxon>Methanobacteriota</taxon>
        <taxon>Stenosarchaea group</taxon>
        <taxon>Methanomicrobia</taxon>
        <taxon>Methanomicrobiales</taxon>
        <taxon>Methanocorpusculaceae</taxon>
        <taxon>Methanorbis</taxon>
    </lineage>
</organism>
<name>A0AAE4MHJ8_9EURY</name>
<reference evidence="1 2" key="1">
    <citation type="submission" date="2023-06" db="EMBL/GenBank/DDBJ databases">
        <title>Genome sequence of Methancorpusculaceae sp. Cs1.</title>
        <authorList>
            <person name="Protasov E."/>
            <person name="Platt K."/>
            <person name="Poehlein A."/>
            <person name="Daniel R."/>
            <person name="Brune A."/>
        </authorList>
    </citation>
    <scope>NUCLEOTIDE SEQUENCE [LARGE SCALE GENOMIC DNA]</scope>
    <source>
        <strain evidence="1 2">Cs1</strain>
    </source>
</reference>
<proteinExistence type="predicted"/>
<accession>A0AAE4MHJ8</accession>
<keyword evidence="2" id="KW-1185">Reference proteome</keyword>
<dbReference type="AlphaFoldDB" id="A0AAE4MHJ8"/>
<dbReference type="EMBL" id="JAWDKB010000007">
    <property type="protein sequence ID" value="MDV0444225.1"/>
    <property type="molecule type" value="Genomic_DNA"/>
</dbReference>
<dbReference type="RefSeq" id="WP_338096724.1">
    <property type="nucleotide sequence ID" value="NZ_JAWDKB010000007.1"/>
</dbReference>
<evidence type="ECO:0000313" key="2">
    <source>
        <dbReference type="Proteomes" id="UP001283212"/>
    </source>
</evidence>
<sequence>MPLDFTPTSIQKAAKRVFTVPITNAAAFDANIAALKDETNPLGTIAGGITTTEAYYKATIAYLNPLGKVLGTIVVTAPTRDTYDSVIADILADTAISTAFGENTIADRNNTKDNWYVKLRLRDPTGETYYLAFNRGELKISSYGDDAILARAEAWADTITNLN</sequence>
<protein>
    <submittedName>
        <fullName evidence="1">Uncharacterized protein</fullName>
    </submittedName>
</protein>
<comment type="caution">
    <text evidence="1">The sequence shown here is derived from an EMBL/GenBank/DDBJ whole genome shotgun (WGS) entry which is preliminary data.</text>
</comment>
<evidence type="ECO:0000313" key="1">
    <source>
        <dbReference type="EMBL" id="MDV0444225.1"/>
    </source>
</evidence>
<dbReference type="Proteomes" id="UP001283212">
    <property type="component" value="Unassembled WGS sequence"/>
</dbReference>